<protein>
    <submittedName>
        <fullName evidence="2">Uncharacterized protein</fullName>
    </submittedName>
</protein>
<proteinExistence type="predicted"/>
<evidence type="ECO:0000313" key="2">
    <source>
        <dbReference type="EMBL" id="KAH3702088.1"/>
    </source>
</evidence>
<reference evidence="2" key="1">
    <citation type="journal article" date="2019" name="bioRxiv">
        <title>The Genome of the Zebra Mussel, Dreissena polymorpha: A Resource for Invasive Species Research.</title>
        <authorList>
            <person name="McCartney M.A."/>
            <person name="Auch B."/>
            <person name="Kono T."/>
            <person name="Mallez S."/>
            <person name="Zhang Y."/>
            <person name="Obille A."/>
            <person name="Becker A."/>
            <person name="Abrahante J.E."/>
            <person name="Garbe J."/>
            <person name="Badalamenti J.P."/>
            <person name="Herman A."/>
            <person name="Mangelson H."/>
            <person name="Liachko I."/>
            <person name="Sullivan S."/>
            <person name="Sone E.D."/>
            <person name="Koren S."/>
            <person name="Silverstein K.A.T."/>
            <person name="Beckman K.B."/>
            <person name="Gohl D.M."/>
        </authorList>
    </citation>
    <scope>NUCLEOTIDE SEQUENCE</scope>
    <source>
        <strain evidence="2">Duluth1</strain>
        <tissue evidence="2">Whole animal</tissue>
    </source>
</reference>
<gene>
    <name evidence="2" type="ORF">DPMN_077090</name>
</gene>
<keyword evidence="3" id="KW-1185">Reference proteome</keyword>
<feature type="compositionally biased region" description="Polar residues" evidence="1">
    <location>
        <begin position="140"/>
        <end position="150"/>
    </location>
</feature>
<name>A0A9D3YPX2_DREPO</name>
<comment type="caution">
    <text evidence="2">The sequence shown here is derived from an EMBL/GenBank/DDBJ whole genome shotgun (WGS) entry which is preliminary data.</text>
</comment>
<sequence length="150" mass="16953">MVCLCVKRKKGHSHRTTFQQIVLAQSSNVMQEGHGDNIANYDVIPDDITEREATPYTSLQMTEKHLYTALAGPSFMSTERSYVIGRIADSAVPVDAQFQMNERQETNNEEPESDGPGDLNYDDVEVSEKRRNLGRRNTESEANTSYCFVK</sequence>
<evidence type="ECO:0000256" key="1">
    <source>
        <dbReference type="SAM" id="MobiDB-lite"/>
    </source>
</evidence>
<dbReference type="Proteomes" id="UP000828390">
    <property type="component" value="Unassembled WGS sequence"/>
</dbReference>
<dbReference type="AlphaFoldDB" id="A0A9D3YPX2"/>
<feature type="compositionally biased region" description="Basic and acidic residues" evidence="1">
    <location>
        <begin position="126"/>
        <end position="139"/>
    </location>
</feature>
<accession>A0A9D3YPX2</accession>
<reference evidence="2" key="2">
    <citation type="submission" date="2020-11" db="EMBL/GenBank/DDBJ databases">
        <authorList>
            <person name="McCartney M.A."/>
            <person name="Auch B."/>
            <person name="Kono T."/>
            <person name="Mallez S."/>
            <person name="Becker A."/>
            <person name="Gohl D.M."/>
            <person name="Silverstein K.A.T."/>
            <person name="Koren S."/>
            <person name="Bechman K.B."/>
            <person name="Herman A."/>
            <person name="Abrahante J.E."/>
            <person name="Garbe J."/>
        </authorList>
    </citation>
    <scope>NUCLEOTIDE SEQUENCE</scope>
    <source>
        <strain evidence="2">Duluth1</strain>
        <tissue evidence="2">Whole animal</tissue>
    </source>
</reference>
<feature type="region of interest" description="Disordered" evidence="1">
    <location>
        <begin position="95"/>
        <end position="150"/>
    </location>
</feature>
<feature type="compositionally biased region" description="Acidic residues" evidence="1">
    <location>
        <begin position="107"/>
        <end position="125"/>
    </location>
</feature>
<evidence type="ECO:0000313" key="3">
    <source>
        <dbReference type="Proteomes" id="UP000828390"/>
    </source>
</evidence>
<organism evidence="2 3">
    <name type="scientific">Dreissena polymorpha</name>
    <name type="common">Zebra mussel</name>
    <name type="synonym">Mytilus polymorpha</name>
    <dbReference type="NCBI Taxonomy" id="45954"/>
    <lineage>
        <taxon>Eukaryota</taxon>
        <taxon>Metazoa</taxon>
        <taxon>Spiralia</taxon>
        <taxon>Lophotrochozoa</taxon>
        <taxon>Mollusca</taxon>
        <taxon>Bivalvia</taxon>
        <taxon>Autobranchia</taxon>
        <taxon>Heteroconchia</taxon>
        <taxon>Euheterodonta</taxon>
        <taxon>Imparidentia</taxon>
        <taxon>Neoheterodontei</taxon>
        <taxon>Myida</taxon>
        <taxon>Dreissenoidea</taxon>
        <taxon>Dreissenidae</taxon>
        <taxon>Dreissena</taxon>
    </lineage>
</organism>
<dbReference type="EMBL" id="JAIWYP010000015">
    <property type="protein sequence ID" value="KAH3702088.1"/>
    <property type="molecule type" value="Genomic_DNA"/>
</dbReference>